<dbReference type="GO" id="GO:0051082">
    <property type="term" value="F:unfolded protein binding"/>
    <property type="evidence" value="ECO:0007669"/>
    <property type="project" value="EnsemblFungi"/>
</dbReference>
<dbReference type="Proteomes" id="UP000095085">
    <property type="component" value="Unassembled WGS sequence"/>
</dbReference>
<gene>
    <name evidence="4" type="ORF">HYPBUDRAFT_104684</name>
</gene>
<dbReference type="Pfam" id="PF04194">
    <property type="entry name" value="PDCD2_C"/>
    <property type="match status" value="1"/>
</dbReference>
<evidence type="ECO:0000259" key="3">
    <source>
        <dbReference type="Pfam" id="PF04194"/>
    </source>
</evidence>
<keyword evidence="1" id="KW-0175">Coiled coil</keyword>
<feature type="coiled-coil region" evidence="1">
    <location>
        <begin position="126"/>
        <end position="153"/>
    </location>
</feature>
<evidence type="ECO:0000313" key="4">
    <source>
        <dbReference type="EMBL" id="ODV68856.1"/>
    </source>
</evidence>
<organism evidence="4 5">
    <name type="scientific">Hyphopichia burtonii NRRL Y-1933</name>
    <dbReference type="NCBI Taxonomy" id="984485"/>
    <lineage>
        <taxon>Eukaryota</taxon>
        <taxon>Fungi</taxon>
        <taxon>Dikarya</taxon>
        <taxon>Ascomycota</taxon>
        <taxon>Saccharomycotina</taxon>
        <taxon>Pichiomycetes</taxon>
        <taxon>Debaryomycetaceae</taxon>
        <taxon>Hyphopichia</taxon>
    </lineage>
</organism>
<feature type="compositionally biased region" description="Low complexity" evidence="2">
    <location>
        <begin position="167"/>
        <end position="195"/>
    </location>
</feature>
<proteinExistence type="predicted"/>
<dbReference type="EMBL" id="KV454539">
    <property type="protein sequence ID" value="ODV68856.1"/>
    <property type="molecule type" value="Genomic_DNA"/>
</dbReference>
<dbReference type="InterPro" id="IPR007320">
    <property type="entry name" value="PDCD2_C"/>
</dbReference>
<dbReference type="GO" id="GO:0030490">
    <property type="term" value="P:maturation of SSU-rRNA"/>
    <property type="evidence" value="ECO:0007669"/>
    <property type="project" value="EnsemblFungi"/>
</dbReference>
<feature type="domain" description="Programmed cell death protein 2 C-terminal" evidence="3">
    <location>
        <begin position="314"/>
        <end position="442"/>
    </location>
</feature>
<dbReference type="GO" id="GO:0005829">
    <property type="term" value="C:cytosol"/>
    <property type="evidence" value="ECO:0007669"/>
    <property type="project" value="EnsemblFungi"/>
</dbReference>
<dbReference type="PANTHER" id="PTHR47524">
    <property type="entry name" value="20S RRNA ACCUMULATION PROTEIN 4"/>
    <property type="match status" value="1"/>
</dbReference>
<name>A0A1E4RNP5_9ASCO</name>
<dbReference type="RefSeq" id="XP_020077923.1">
    <property type="nucleotide sequence ID" value="XM_020218364.1"/>
</dbReference>
<evidence type="ECO:0000256" key="1">
    <source>
        <dbReference type="SAM" id="Coils"/>
    </source>
</evidence>
<dbReference type="AlphaFoldDB" id="A0A1E4RNP5"/>
<feature type="region of interest" description="Disordered" evidence="2">
    <location>
        <begin position="276"/>
        <end position="305"/>
    </location>
</feature>
<protein>
    <recommendedName>
        <fullName evidence="3">Programmed cell death protein 2 C-terminal domain-containing protein</fullName>
    </recommendedName>
</protein>
<feature type="region of interest" description="Disordered" evidence="2">
    <location>
        <begin position="167"/>
        <end position="221"/>
    </location>
</feature>
<evidence type="ECO:0000313" key="5">
    <source>
        <dbReference type="Proteomes" id="UP000095085"/>
    </source>
</evidence>
<feature type="compositionally biased region" description="Basic and acidic residues" evidence="2">
    <location>
        <begin position="201"/>
        <end position="218"/>
    </location>
</feature>
<keyword evidence="5" id="KW-1185">Reference proteome</keyword>
<reference evidence="5" key="1">
    <citation type="submission" date="2016-05" db="EMBL/GenBank/DDBJ databases">
        <title>Comparative genomics of biotechnologically important yeasts.</title>
        <authorList>
            <consortium name="DOE Joint Genome Institute"/>
            <person name="Riley R."/>
            <person name="Haridas S."/>
            <person name="Wolfe K.H."/>
            <person name="Lopes M.R."/>
            <person name="Hittinger C.T."/>
            <person name="Goker M."/>
            <person name="Salamov A."/>
            <person name="Wisecaver J."/>
            <person name="Long T.M."/>
            <person name="Aerts A.L."/>
            <person name="Barry K."/>
            <person name="Choi C."/>
            <person name="Clum A."/>
            <person name="Coughlan A.Y."/>
            <person name="Deshpande S."/>
            <person name="Douglass A.P."/>
            <person name="Hanson S.J."/>
            <person name="Klenk H.-P."/>
            <person name="Labutti K."/>
            <person name="Lapidus A."/>
            <person name="Lindquist E."/>
            <person name="Lipzen A."/>
            <person name="Meier-Kolthoff J.P."/>
            <person name="Ohm R.A."/>
            <person name="Otillar R.P."/>
            <person name="Pangilinan J."/>
            <person name="Peng Y."/>
            <person name="Rokas A."/>
            <person name="Rosa C.A."/>
            <person name="Scheuner C."/>
            <person name="Sibirny A.A."/>
            <person name="Slot J.C."/>
            <person name="Stielow J.B."/>
            <person name="Sun H."/>
            <person name="Kurtzman C.P."/>
            <person name="Blackwell M."/>
            <person name="Grigoriev I.V."/>
            <person name="Jeffries T.W."/>
        </authorList>
    </citation>
    <scope>NUCLEOTIDE SEQUENCE [LARGE SCALE GENOMIC DNA]</scope>
    <source>
        <strain evidence="5">NRRL Y-1933</strain>
    </source>
</reference>
<accession>A0A1E4RNP5</accession>
<dbReference type="PANTHER" id="PTHR47524:SF1">
    <property type="entry name" value="20S RRNA ACCUMULATION PROTEIN 4"/>
    <property type="match status" value="1"/>
</dbReference>
<feature type="region of interest" description="Disordered" evidence="2">
    <location>
        <begin position="1"/>
        <end position="20"/>
    </location>
</feature>
<dbReference type="GO" id="GO:0140597">
    <property type="term" value="F:protein carrier chaperone"/>
    <property type="evidence" value="ECO:0007669"/>
    <property type="project" value="EnsemblFungi"/>
</dbReference>
<evidence type="ECO:0000256" key="2">
    <source>
        <dbReference type="SAM" id="MobiDB-lite"/>
    </source>
</evidence>
<dbReference type="OrthoDB" id="443682at2759"/>
<dbReference type="STRING" id="984485.A0A1E4RNP5"/>
<sequence>MSSSHDEYSSDEEDLFDENEKTDVYLGFVDDVIESDEDDEESQPTIEDTFIGSKPIWLHPDSQPDPASLTCDNCDKKMALLMQAFAPIDGKLYDRVIYIFACKNTGQCSKKKGSVKCIRGINKDPKKIAQIKAEQEEEVRKQLDEKLKIDNQKKLNIELTKDLFNNSNSGSGNPFGSNPFGSSSSNPFENKSSPFTAPAKSNDEESKKEDKKTNDKKTYAQASALKADNKVSKIKSKDPITLPSYQGYFIYVDQEKFKKVTLEPELEKYKHLVEEMEMDEGSSSDKKGRSSSVSSSSSATLNPQAKKISNMLDDKYFENFTNVVKHNPSQILRYDLGGKPLLYNGKDEVAKKFIIEEGKDFNVPNPGYNPSSKRQFELQLMPQTIMNLEQLEDSNNIAINDILNGMSWGTIIVCTDIEDYIPEENFDENHVGYIEDWCGVQWEESV</sequence>
<dbReference type="GeneID" id="30992914"/>